<evidence type="ECO:0000256" key="14">
    <source>
        <dbReference type="SAM" id="Phobius"/>
    </source>
</evidence>
<dbReference type="Gene3D" id="1.10.287.130">
    <property type="match status" value="1"/>
</dbReference>
<dbReference type="InterPro" id="IPR036890">
    <property type="entry name" value="HATPase_C_sf"/>
</dbReference>
<dbReference type="AlphaFoldDB" id="A0A410WWT3"/>
<evidence type="ECO:0000256" key="10">
    <source>
        <dbReference type="ARBA" id="ARBA00022840"/>
    </source>
</evidence>
<dbReference type="EMBL" id="CP026520">
    <property type="protein sequence ID" value="QAV18737.1"/>
    <property type="molecule type" value="Genomic_DNA"/>
</dbReference>
<dbReference type="Proteomes" id="UP001527202">
    <property type="component" value="Unassembled WGS sequence"/>
</dbReference>
<dbReference type="SMART" id="SM00304">
    <property type="entry name" value="HAMP"/>
    <property type="match status" value="1"/>
</dbReference>
<dbReference type="GO" id="GO:0005886">
    <property type="term" value="C:plasma membrane"/>
    <property type="evidence" value="ECO:0007669"/>
    <property type="project" value="UniProtKB-SubCell"/>
</dbReference>
<dbReference type="InterPro" id="IPR003660">
    <property type="entry name" value="HAMP_dom"/>
</dbReference>
<dbReference type="CDD" id="cd00075">
    <property type="entry name" value="HATPase"/>
    <property type="match status" value="1"/>
</dbReference>
<evidence type="ECO:0000256" key="5">
    <source>
        <dbReference type="ARBA" id="ARBA00022553"/>
    </source>
</evidence>
<dbReference type="OrthoDB" id="335833at2"/>
<dbReference type="EMBL" id="JAMDMJ010000033">
    <property type="protein sequence ID" value="MCY9598638.1"/>
    <property type="molecule type" value="Genomic_DNA"/>
</dbReference>
<keyword evidence="6" id="KW-0808">Transferase</keyword>
<feature type="domain" description="HAMP" evidence="16">
    <location>
        <begin position="198"/>
        <end position="250"/>
    </location>
</feature>
<dbReference type="PROSITE" id="PS50885">
    <property type="entry name" value="HAMP"/>
    <property type="match status" value="1"/>
</dbReference>
<dbReference type="KEGG" id="pchi:PC41400_14045"/>
<dbReference type="SMART" id="SM00387">
    <property type="entry name" value="HATPase_c"/>
    <property type="match status" value="1"/>
</dbReference>
<dbReference type="Proteomes" id="UP000288943">
    <property type="component" value="Chromosome"/>
</dbReference>
<dbReference type="Gene3D" id="6.10.340.10">
    <property type="match status" value="1"/>
</dbReference>
<dbReference type="SUPFAM" id="SSF158472">
    <property type="entry name" value="HAMP domain-like"/>
    <property type="match status" value="1"/>
</dbReference>
<proteinExistence type="predicted"/>
<dbReference type="GeneID" id="95375933"/>
<feature type="transmembrane region" description="Helical" evidence="14">
    <location>
        <begin position="173"/>
        <end position="196"/>
    </location>
</feature>
<evidence type="ECO:0000256" key="11">
    <source>
        <dbReference type="ARBA" id="ARBA00022989"/>
    </source>
</evidence>
<dbReference type="PROSITE" id="PS50109">
    <property type="entry name" value="HIS_KIN"/>
    <property type="match status" value="1"/>
</dbReference>
<evidence type="ECO:0000256" key="13">
    <source>
        <dbReference type="ARBA" id="ARBA00023136"/>
    </source>
</evidence>
<dbReference type="PANTHER" id="PTHR45528">
    <property type="entry name" value="SENSOR HISTIDINE KINASE CPXA"/>
    <property type="match status" value="1"/>
</dbReference>
<dbReference type="InterPro" id="IPR003661">
    <property type="entry name" value="HisK_dim/P_dom"/>
</dbReference>
<keyword evidence="20" id="KW-1185">Reference proteome</keyword>
<evidence type="ECO:0000256" key="2">
    <source>
        <dbReference type="ARBA" id="ARBA00004651"/>
    </source>
</evidence>
<keyword evidence="5" id="KW-0597">Phosphoprotein</keyword>
<dbReference type="CDD" id="cd06225">
    <property type="entry name" value="HAMP"/>
    <property type="match status" value="1"/>
</dbReference>
<sequence length="492" mass="55325">MSIRFKLLLSYAAMLVIPLVMMLITAMLLVVVFRGDLQSIKDQYGEGEGRFENHGIERLLKEIKRTTEIDPAALTDASYLAEIDGELQRNQSNLILRKGDEIVYAAASFPYPQLLKNLPAYEKPGYVKMSKSERIGKQLVEVVHADFNFEDGQKGSLFVVTAVSPFVTFARKFFPILFIALIVILILTHTLLTYFVSRSIIKPLNTLKAAMKRIEAGDLDSRVVPSGRDEIGELSAAFEQMRMKLKASIQTQLQYEENRKELISNISHDIRTPLTAIRGYVEGLGDGIADTEEKREKYIGIITTKAEEMDHLIDELFLYSKLDLNRVPFNFERVDLYAFIEDLSSELEFELGKQGIRYSADIRLKPHTELAIDRDKIKRVFVNIVDNSVKYMNKPDKQIGLKVLGTGEEVRIELSDNGRGIDPESLPHIFERFYRADPSRNSDTGGSGLGLAISKQIIDGHGGTIRASSLPDEGSCITIVLPIRTNKESDSV</sequence>
<evidence type="ECO:0000256" key="9">
    <source>
        <dbReference type="ARBA" id="ARBA00022777"/>
    </source>
</evidence>
<evidence type="ECO:0000313" key="17">
    <source>
        <dbReference type="EMBL" id="MCY9598638.1"/>
    </source>
</evidence>
<evidence type="ECO:0000259" key="15">
    <source>
        <dbReference type="PROSITE" id="PS50109"/>
    </source>
</evidence>
<dbReference type="InterPro" id="IPR036097">
    <property type="entry name" value="HisK_dim/P_sf"/>
</dbReference>
<keyword evidence="13 14" id="KW-0472">Membrane</keyword>
<evidence type="ECO:0000256" key="4">
    <source>
        <dbReference type="ARBA" id="ARBA00022475"/>
    </source>
</evidence>
<dbReference type="Gene3D" id="3.30.565.10">
    <property type="entry name" value="Histidine kinase-like ATPase, C-terminal domain"/>
    <property type="match status" value="1"/>
</dbReference>
<feature type="domain" description="Histidine kinase" evidence="15">
    <location>
        <begin position="265"/>
        <end position="485"/>
    </location>
</feature>
<evidence type="ECO:0000313" key="20">
    <source>
        <dbReference type="Proteomes" id="UP001527202"/>
    </source>
</evidence>
<dbReference type="GO" id="GO:0000155">
    <property type="term" value="F:phosphorelay sensor kinase activity"/>
    <property type="evidence" value="ECO:0007669"/>
    <property type="project" value="InterPro"/>
</dbReference>
<dbReference type="SMART" id="SM00388">
    <property type="entry name" value="HisKA"/>
    <property type="match status" value="1"/>
</dbReference>
<evidence type="ECO:0000259" key="16">
    <source>
        <dbReference type="PROSITE" id="PS50885"/>
    </source>
</evidence>
<comment type="subcellular location">
    <subcellularLocation>
        <location evidence="2">Cell membrane</location>
        <topology evidence="2">Multi-pass membrane protein</topology>
    </subcellularLocation>
</comment>
<evidence type="ECO:0000313" key="19">
    <source>
        <dbReference type="Proteomes" id="UP000288943"/>
    </source>
</evidence>
<dbReference type="SUPFAM" id="SSF55874">
    <property type="entry name" value="ATPase domain of HSP90 chaperone/DNA topoisomerase II/histidine kinase"/>
    <property type="match status" value="1"/>
</dbReference>
<dbReference type="InterPro" id="IPR005467">
    <property type="entry name" value="His_kinase_dom"/>
</dbReference>
<keyword evidence="12" id="KW-0902">Two-component regulatory system</keyword>
<keyword evidence="10" id="KW-0067">ATP-binding</keyword>
<protein>
    <recommendedName>
        <fullName evidence="3">histidine kinase</fullName>
        <ecNumber evidence="3">2.7.13.3</ecNumber>
    </recommendedName>
</protein>
<dbReference type="FunFam" id="1.10.287.130:FF:000001">
    <property type="entry name" value="Two-component sensor histidine kinase"/>
    <property type="match status" value="1"/>
</dbReference>
<organism evidence="18 19">
    <name type="scientific">Paenibacillus chitinolyticus</name>
    <dbReference type="NCBI Taxonomy" id="79263"/>
    <lineage>
        <taxon>Bacteria</taxon>
        <taxon>Bacillati</taxon>
        <taxon>Bacillota</taxon>
        <taxon>Bacilli</taxon>
        <taxon>Bacillales</taxon>
        <taxon>Paenibacillaceae</taxon>
        <taxon>Paenibacillus</taxon>
    </lineage>
</organism>
<keyword evidence="11 14" id="KW-1133">Transmembrane helix</keyword>
<dbReference type="FunFam" id="3.30.565.10:FF:000006">
    <property type="entry name" value="Sensor histidine kinase WalK"/>
    <property type="match status" value="1"/>
</dbReference>
<dbReference type="PANTHER" id="PTHR45528:SF1">
    <property type="entry name" value="SENSOR HISTIDINE KINASE CPXA"/>
    <property type="match status" value="1"/>
</dbReference>
<dbReference type="EC" id="2.7.13.3" evidence="3"/>
<evidence type="ECO:0000256" key="3">
    <source>
        <dbReference type="ARBA" id="ARBA00012438"/>
    </source>
</evidence>
<evidence type="ECO:0000256" key="8">
    <source>
        <dbReference type="ARBA" id="ARBA00022741"/>
    </source>
</evidence>
<evidence type="ECO:0000256" key="1">
    <source>
        <dbReference type="ARBA" id="ARBA00000085"/>
    </source>
</evidence>
<name>A0A410WWT3_9BACL</name>
<evidence type="ECO:0000256" key="6">
    <source>
        <dbReference type="ARBA" id="ARBA00022679"/>
    </source>
</evidence>
<dbReference type="RefSeq" id="WP_042227837.1">
    <property type="nucleotide sequence ID" value="NZ_CP026520.1"/>
</dbReference>
<dbReference type="InterPro" id="IPR050398">
    <property type="entry name" value="HssS/ArlS-like"/>
</dbReference>
<evidence type="ECO:0000256" key="7">
    <source>
        <dbReference type="ARBA" id="ARBA00022692"/>
    </source>
</evidence>
<accession>A0A410WWT3</accession>
<dbReference type="CDD" id="cd00082">
    <property type="entry name" value="HisKA"/>
    <property type="match status" value="1"/>
</dbReference>
<dbReference type="Pfam" id="PF00672">
    <property type="entry name" value="HAMP"/>
    <property type="match status" value="1"/>
</dbReference>
<dbReference type="SUPFAM" id="SSF47384">
    <property type="entry name" value="Homodimeric domain of signal transducing histidine kinase"/>
    <property type="match status" value="1"/>
</dbReference>
<reference evidence="18 19" key="1">
    <citation type="submission" date="2018-01" db="EMBL/GenBank/DDBJ databases">
        <title>The whole genome sequencing and assembly of Paenibacillus chitinolyticus KCCM 41400 strain.</title>
        <authorList>
            <person name="Kim J.-Y."/>
            <person name="Park M.-K."/>
            <person name="Lee Y.-J."/>
            <person name="Yi H."/>
            <person name="Bahn Y.-S."/>
            <person name="Kim J.F."/>
            <person name="Lee D.-W."/>
        </authorList>
    </citation>
    <scope>NUCLEOTIDE SEQUENCE [LARGE SCALE GENOMIC DNA]</scope>
    <source>
        <strain evidence="18 19">KCCM 41400</strain>
    </source>
</reference>
<dbReference type="InterPro" id="IPR004358">
    <property type="entry name" value="Sig_transdc_His_kin-like_C"/>
</dbReference>
<keyword evidence="4" id="KW-1003">Cell membrane</keyword>
<reference evidence="17 20" key="2">
    <citation type="submission" date="2022-05" db="EMBL/GenBank/DDBJ databases">
        <title>Genome Sequencing of Bee-Associated Microbes.</title>
        <authorList>
            <person name="Dunlap C."/>
        </authorList>
    </citation>
    <scope>NUCLEOTIDE SEQUENCE [LARGE SCALE GENOMIC DNA]</scope>
    <source>
        <strain evidence="17 20">NRRL B-23120</strain>
    </source>
</reference>
<feature type="transmembrane region" description="Helical" evidence="14">
    <location>
        <begin position="12"/>
        <end position="33"/>
    </location>
</feature>
<gene>
    <name evidence="17" type="ORF">M5X16_23065</name>
    <name evidence="18" type="ORF">PC41400_14045</name>
</gene>
<dbReference type="GO" id="GO:0005524">
    <property type="term" value="F:ATP binding"/>
    <property type="evidence" value="ECO:0007669"/>
    <property type="project" value="UniProtKB-KW"/>
</dbReference>
<keyword evidence="7 14" id="KW-0812">Transmembrane</keyword>
<dbReference type="Pfam" id="PF00512">
    <property type="entry name" value="HisKA"/>
    <property type="match status" value="1"/>
</dbReference>
<keyword evidence="8" id="KW-0547">Nucleotide-binding</keyword>
<evidence type="ECO:0000256" key="12">
    <source>
        <dbReference type="ARBA" id="ARBA00023012"/>
    </source>
</evidence>
<dbReference type="PRINTS" id="PR00344">
    <property type="entry name" value="BCTRLSENSOR"/>
</dbReference>
<dbReference type="Pfam" id="PF02518">
    <property type="entry name" value="HATPase_c"/>
    <property type="match status" value="1"/>
</dbReference>
<keyword evidence="9 18" id="KW-0418">Kinase</keyword>
<dbReference type="InterPro" id="IPR003594">
    <property type="entry name" value="HATPase_dom"/>
</dbReference>
<evidence type="ECO:0000313" key="18">
    <source>
        <dbReference type="EMBL" id="QAV18737.1"/>
    </source>
</evidence>
<comment type="catalytic activity">
    <reaction evidence="1">
        <text>ATP + protein L-histidine = ADP + protein N-phospho-L-histidine.</text>
        <dbReference type="EC" id="2.7.13.3"/>
    </reaction>
</comment>